<keyword evidence="2" id="KW-1185">Reference proteome</keyword>
<dbReference type="Proteomes" id="UP000252004">
    <property type="component" value="Chromosome"/>
</dbReference>
<accession>A0A344TU58</accession>
<dbReference type="OrthoDB" id="4323933at2"/>
<reference evidence="1 2" key="1">
    <citation type="submission" date="2018-01" db="EMBL/GenBank/DDBJ databases">
        <title>Draft genome Sequence of streptomyces globosus LZH-48.</title>
        <authorList>
            <person name="Ran K."/>
            <person name="Li Z."/>
            <person name="Wei S."/>
            <person name="Dong R."/>
        </authorList>
    </citation>
    <scope>NUCLEOTIDE SEQUENCE [LARGE SCALE GENOMIC DNA]</scope>
    <source>
        <strain evidence="1 2">LZH-48</strain>
    </source>
</reference>
<evidence type="ECO:0000313" key="2">
    <source>
        <dbReference type="Proteomes" id="UP000252004"/>
    </source>
</evidence>
<protein>
    <submittedName>
        <fullName evidence="1">Uncharacterized protein</fullName>
    </submittedName>
</protein>
<evidence type="ECO:0000313" key="1">
    <source>
        <dbReference type="EMBL" id="AXE22179.1"/>
    </source>
</evidence>
<dbReference type="RefSeq" id="WP_114053399.1">
    <property type="nucleotide sequence ID" value="NZ_CP030862.1"/>
</dbReference>
<dbReference type="EMBL" id="CP030862">
    <property type="protein sequence ID" value="AXE22179.1"/>
    <property type="molecule type" value="Genomic_DNA"/>
</dbReference>
<name>A0A344TU58_9ACTN</name>
<proteinExistence type="predicted"/>
<dbReference type="AlphaFoldDB" id="A0A344TU58"/>
<organism evidence="1 2">
    <name type="scientific">Streptomyces globosus</name>
    <dbReference type="NCBI Taxonomy" id="68209"/>
    <lineage>
        <taxon>Bacteria</taxon>
        <taxon>Bacillati</taxon>
        <taxon>Actinomycetota</taxon>
        <taxon>Actinomycetes</taxon>
        <taxon>Kitasatosporales</taxon>
        <taxon>Streptomycetaceae</taxon>
        <taxon>Streptomyces</taxon>
    </lineage>
</organism>
<gene>
    <name evidence="1" type="ORF">C0216_00850</name>
</gene>
<sequence>MLLLELAVYSLMDLVLWAGGRTWDRARSARRIAAFGRGEAVTVRCRYRKGAQAPAMARGKIVLSRSGTVLERPGGQALRLTGPVSAATGGGRGGTALTCTAADPAGGSGEEVVLLLLTWDAQMVRLVADSVSGPA</sequence>
<dbReference type="KEGG" id="sgz:C0216_00850"/>